<name>A0ABP7JUQ4_9ACTN</name>
<comment type="caution">
    <text evidence="2">The sequence shown here is derived from an EMBL/GenBank/DDBJ whole genome shotgun (WGS) entry which is preliminary data.</text>
</comment>
<protein>
    <submittedName>
        <fullName evidence="2">Uncharacterized protein</fullName>
    </submittedName>
</protein>
<dbReference type="Proteomes" id="UP001501563">
    <property type="component" value="Unassembled WGS sequence"/>
</dbReference>
<evidence type="ECO:0000256" key="1">
    <source>
        <dbReference type="SAM" id="MobiDB-lite"/>
    </source>
</evidence>
<accession>A0ABP7JUQ4</accession>
<sequence>MRPPLAPQGDAAPPENPPYQLRLTTRTSQLWEHADLLWSHPWKELRVTADGPRLRVFHHGRERGVLLVEPPGSAEELRLAARRLGA</sequence>
<proteinExistence type="predicted"/>
<evidence type="ECO:0000313" key="3">
    <source>
        <dbReference type="Proteomes" id="UP001501563"/>
    </source>
</evidence>
<feature type="region of interest" description="Disordered" evidence="1">
    <location>
        <begin position="1"/>
        <end position="20"/>
    </location>
</feature>
<gene>
    <name evidence="2" type="ORF">GCM10022207_15430</name>
</gene>
<keyword evidence="3" id="KW-1185">Reference proteome</keyword>
<reference evidence="3" key="1">
    <citation type="journal article" date="2019" name="Int. J. Syst. Evol. Microbiol.">
        <title>The Global Catalogue of Microorganisms (GCM) 10K type strain sequencing project: providing services to taxonomists for standard genome sequencing and annotation.</title>
        <authorList>
            <consortium name="The Broad Institute Genomics Platform"/>
            <consortium name="The Broad Institute Genome Sequencing Center for Infectious Disease"/>
            <person name="Wu L."/>
            <person name="Ma J."/>
        </authorList>
    </citation>
    <scope>NUCLEOTIDE SEQUENCE [LARGE SCALE GENOMIC DNA]</scope>
    <source>
        <strain evidence="3">JCM 16578</strain>
    </source>
</reference>
<dbReference type="EMBL" id="BAAAZA010000004">
    <property type="protein sequence ID" value="GAA3853418.1"/>
    <property type="molecule type" value="Genomic_DNA"/>
</dbReference>
<organism evidence="2 3">
    <name type="scientific">Streptomyces lannensis</name>
    <dbReference type="NCBI Taxonomy" id="766498"/>
    <lineage>
        <taxon>Bacteria</taxon>
        <taxon>Bacillati</taxon>
        <taxon>Actinomycetota</taxon>
        <taxon>Actinomycetes</taxon>
        <taxon>Kitasatosporales</taxon>
        <taxon>Streptomycetaceae</taxon>
        <taxon>Streptomyces</taxon>
    </lineage>
</organism>
<evidence type="ECO:0000313" key="2">
    <source>
        <dbReference type="EMBL" id="GAA3853418.1"/>
    </source>
</evidence>